<feature type="domain" description="Peptidase M28" evidence="15">
    <location>
        <begin position="184"/>
        <end position="370"/>
    </location>
</feature>
<evidence type="ECO:0000256" key="7">
    <source>
        <dbReference type="ARBA" id="ARBA00022801"/>
    </source>
</evidence>
<dbReference type="EMBL" id="JAGPXD010000001">
    <property type="protein sequence ID" value="KAH7376806.1"/>
    <property type="molecule type" value="Genomic_DNA"/>
</dbReference>
<feature type="signal peptide" evidence="14">
    <location>
        <begin position="1"/>
        <end position="20"/>
    </location>
</feature>
<evidence type="ECO:0000259" key="15">
    <source>
        <dbReference type="Pfam" id="PF04389"/>
    </source>
</evidence>
<dbReference type="SUPFAM" id="SSF53187">
    <property type="entry name" value="Zn-dependent exopeptidases"/>
    <property type="match status" value="1"/>
</dbReference>
<keyword evidence="6 14" id="KW-0732">Signal</keyword>
<dbReference type="GO" id="GO:0006508">
    <property type="term" value="P:proteolysis"/>
    <property type="evidence" value="ECO:0007669"/>
    <property type="project" value="UniProtKB-KW"/>
</dbReference>
<dbReference type="OrthoDB" id="2214at2759"/>
<dbReference type="Proteomes" id="UP000813385">
    <property type="component" value="Unassembled WGS sequence"/>
</dbReference>
<evidence type="ECO:0000313" key="17">
    <source>
        <dbReference type="Proteomes" id="UP000813385"/>
    </source>
</evidence>
<dbReference type="EC" id="3.4.-.-" evidence="14"/>
<organism evidence="16 17">
    <name type="scientific">Plectosphaerella cucumerina</name>
    <dbReference type="NCBI Taxonomy" id="40658"/>
    <lineage>
        <taxon>Eukaryota</taxon>
        <taxon>Fungi</taxon>
        <taxon>Dikarya</taxon>
        <taxon>Ascomycota</taxon>
        <taxon>Pezizomycotina</taxon>
        <taxon>Sordariomycetes</taxon>
        <taxon>Hypocreomycetidae</taxon>
        <taxon>Glomerellales</taxon>
        <taxon>Plectosphaerellaceae</taxon>
        <taxon>Plectosphaerella</taxon>
    </lineage>
</organism>
<dbReference type="AlphaFoldDB" id="A0A8K0TV18"/>
<evidence type="ECO:0000256" key="11">
    <source>
        <dbReference type="ARBA" id="ARBA00023180"/>
    </source>
</evidence>
<keyword evidence="17" id="KW-1185">Reference proteome</keyword>
<feature type="chain" id="PRO_5035488573" description="Peptide hydrolase" evidence="14">
    <location>
        <begin position="21"/>
        <end position="388"/>
    </location>
</feature>
<evidence type="ECO:0000256" key="14">
    <source>
        <dbReference type="RuleBase" id="RU361240"/>
    </source>
</evidence>
<comment type="function">
    <text evidence="12">Extracellular aminopeptidase that allows assimilation of proteinaceous substrates.</text>
</comment>
<dbReference type="PANTHER" id="PTHR12147:SF56">
    <property type="entry name" value="AMINOPEPTIDASE YDR415C-RELATED"/>
    <property type="match status" value="1"/>
</dbReference>
<keyword evidence="10" id="KW-1015">Disulfide bond</keyword>
<dbReference type="GO" id="GO:0046872">
    <property type="term" value="F:metal ion binding"/>
    <property type="evidence" value="ECO:0007669"/>
    <property type="project" value="UniProtKB-KW"/>
</dbReference>
<sequence length="388" mass="41846">MARLSALIAVGALLLRGSLACRATEDLALDVEATVFERVSAAPVPEDKTGLRLLKTSEEDPGTWVTEEEKISDYMLKHVHFMDVTETQDLESLGEARHQALAKRQTAYPAPSRQAIANPIIARLVQSNVQTTITGLANIYNRYYRGSYAATSATHVLNLVRNAASANPAITVRQFTHSFNQPSVIATIPGTSTARRVVVCAHYDSINQASVTGRAPGADDNASGVATILEALRALAAARYAPGITLEFHFYGGEEGGLLGARDIFNNYAANNINVLAVVNQDMTGYSTNNVIAVYTDFVDSALTTYVQRLVPIYTSLRLVTDRCGYGCSDHAAARAAGYPAAYVCADTMTASSPYIHTVNDTPQSSFYAHALQHSRLTVGFLVEASFW</sequence>
<keyword evidence="9" id="KW-0865">Zymogen</keyword>
<evidence type="ECO:0000256" key="6">
    <source>
        <dbReference type="ARBA" id="ARBA00022729"/>
    </source>
</evidence>
<comment type="similarity">
    <text evidence="13">Belongs to the peptidase M28 family. M28E subfamily.</text>
</comment>
<evidence type="ECO:0000256" key="12">
    <source>
        <dbReference type="ARBA" id="ARBA00043843"/>
    </source>
</evidence>
<keyword evidence="7 14" id="KW-0378">Hydrolase</keyword>
<evidence type="ECO:0000256" key="8">
    <source>
        <dbReference type="ARBA" id="ARBA00022833"/>
    </source>
</evidence>
<dbReference type="Gene3D" id="3.40.630.10">
    <property type="entry name" value="Zn peptidases"/>
    <property type="match status" value="1"/>
</dbReference>
<evidence type="ECO:0000313" key="16">
    <source>
        <dbReference type="EMBL" id="KAH7376806.1"/>
    </source>
</evidence>
<evidence type="ECO:0000256" key="4">
    <source>
        <dbReference type="ARBA" id="ARBA00022670"/>
    </source>
</evidence>
<keyword evidence="11" id="KW-0325">Glycoprotein</keyword>
<comment type="cofactor">
    <cofactor evidence="1">
        <name>Zn(2+)</name>
        <dbReference type="ChEBI" id="CHEBI:29105"/>
    </cofactor>
</comment>
<gene>
    <name evidence="16" type="ORF">B0T11DRAFT_236406</name>
</gene>
<evidence type="ECO:0000256" key="1">
    <source>
        <dbReference type="ARBA" id="ARBA00001947"/>
    </source>
</evidence>
<evidence type="ECO:0000256" key="2">
    <source>
        <dbReference type="ARBA" id="ARBA00011245"/>
    </source>
</evidence>
<dbReference type="GO" id="GO:0004177">
    <property type="term" value="F:aminopeptidase activity"/>
    <property type="evidence" value="ECO:0007669"/>
    <property type="project" value="UniProtKB-KW"/>
</dbReference>
<evidence type="ECO:0000256" key="13">
    <source>
        <dbReference type="ARBA" id="ARBA00043962"/>
    </source>
</evidence>
<dbReference type="PANTHER" id="PTHR12147">
    <property type="entry name" value="METALLOPEPTIDASE M28 FAMILY MEMBER"/>
    <property type="match status" value="1"/>
</dbReference>
<dbReference type="InterPro" id="IPR045175">
    <property type="entry name" value="M28_fam"/>
</dbReference>
<reference evidence="16" key="1">
    <citation type="journal article" date="2021" name="Nat. Commun.">
        <title>Genetic determinants of endophytism in the Arabidopsis root mycobiome.</title>
        <authorList>
            <person name="Mesny F."/>
            <person name="Miyauchi S."/>
            <person name="Thiergart T."/>
            <person name="Pickel B."/>
            <person name="Atanasova L."/>
            <person name="Karlsson M."/>
            <person name="Huettel B."/>
            <person name="Barry K.W."/>
            <person name="Haridas S."/>
            <person name="Chen C."/>
            <person name="Bauer D."/>
            <person name="Andreopoulos W."/>
            <person name="Pangilinan J."/>
            <person name="LaButti K."/>
            <person name="Riley R."/>
            <person name="Lipzen A."/>
            <person name="Clum A."/>
            <person name="Drula E."/>
            <person name="Henrissat B."/>
            <person name="Kohler A."/>
            <person name="Grigoriev I.V."/>
            <person name="Martin F.M."/>
            <person name="Hacquard S."/>
        </authorList>
    </citation>
    <scope>NUCLEOTIDE SEQUENCE</scope>
    <source>
        <strain evidence="16">MPI-CAGE-AT-0016</strain>
    </source>
</reference>
<evidence type="ECO:0000256" key="3">
    <source>
        <dbReference type="ARBA" id="ARBA00022438"/>
    </source>
</evidence>
<keyword evidence="8 14" id="KW-0862">Zinc</keyword>
<keyword evidence="5 14" id="KW-0479">Metal-binding</keyword>
<keyword evidence="3 16" id="KW-0031">Aminopeptidase</keyword>
<dbReference type="Pfam" id="PF04389">
    <property type="entry name" value="Peptidase_M28"/>
    <property type="match status" value="1"/>
</dbReference>
<keyword evidence="4 14" id="KW-0645">Protease</keyword>
<evidence type="ECO:0000256" key="10">
    <source>
        <dbReference type="ARBA" id="ARBA00023157"/>
    </source>
</evidence>
<dbReference type="GO" id="GO:0008235">
    <property type="term" value="F:metalloexopeptidase activity"/>
    <property type="evidence" value="ECO:0007669"/>
    <property type="project" value="InterPro"/>
</dbReference>
<name>A0A8K0TV18_9PEZI</name>
<comment type="caution">
    <text evidence="16">The sequence shown here is derived from an EMBL/GenBank/DDBJ whole genome shotgun (WGS) entry which is preliminary data.</text>
</comment>
<evidence type="ECO:0000256" key="5">
    <source>
        <dbReference type="ARBA" id="ARBA00022723"/>
    </source>
</evidence>
<evidence type="ECO:0000256" key="9">
    <source>
        <dbReference type="ARBA" id="ARBA00023145"/>
    </source>
</evidence>
<dbReference type="InterPro" id="IPR007484">
    <property type="entry name" value="Peptidase_M28"/>
</dbReference>
<comment type="subunit">
    <text evidence="2">Monomer.</text>
</comment>
<protein>
    <recommendedName>
        <fullName evidence="14">Peptide hydrolase</fullName>
        <ecNumber evidence="14">3.4.-.-</ecNumber>
    </recommendedName>
</protein>
<accession>A0A8K0TV18</accession>
<proteinExistence type="inferred from homology"/>